<sequence>MGPEAVHRLGVAVAAALVVLCAMALVHEVRRGRAVRQRALGALGGEQDGLAVGDRARPRRSTAAGWRSRGRRALYAAEGGGAKDGGRQDGGRQDGDPRTGHRGSGGLTVWWGPLGVVVFVAVLVGGAGGIVAGLAAGYGAHRWLTRQRAVAASQLAQGRVRAELAPAGDLLAACLAAGAGPQESAEAVGRSLDGPVGERLRHVAAELRLGGEPAAVWPRLAALHGAEGLARCMERAGISGVPAVESASRIAAELRTEWGRTAAARARRAGVLVTLPLSACFLPAFLTLGVAPVLIGLADGLLGRN</sequence>
<evidence type="ECO:0000259" key="8">
    <source>
        <dbReference type="Pfam" id="PF00482"/>
    </source>
</evidence>
<keyword evidence="10" id="KW-1185">Reference proteome</keyword>
<dbReference type="Pfam" id="PF00482">
    <property type="entry name" value="T2SSF"/>
    <property type="match status" value="1"/>
</dbReference>
<evidence type="ECO:0000256" key="1">
    <source>
        <dbReference type="ARBA" id="ARBA00004651"/>
    </source>
</evidence>
<accession>A0ABW7RDD8</accession>
<keyword evidence="2" id="KW-1003">Cell membrane</keyword>
<evidence type="ECO:0000256" key="3">
    <source>
        <dbReference type="ARBA" id="ARBA00022692"/>
    </source>
</evidence>
<organism evidence="9 10">
    <name type="scientific">Streptomyces celluloflavus</name>
    <dbReference type="NCBI Taxonomy" id="58344"/>
    <lineage>
        <taxon>Bacteria</taxon>
        <taxon>Bacillati</taxon>
        <taxon>Actinomycetota</taxon>
        <taxon>Actinomycetes</taxon>
        <taxon>Kitasatosporales</taxon>
        <taxon>Streptomycetaceae</taxon>
        <taxon>Streptomyces</taxon>
    </lineage>
</organism>
<evidence type="ECO:0000313" key="9">
    <source>
        <dbReference type="EMBL" id="MFH8586084.1"/>
    </source>
</evidence>
<feature type="region of interest" description="Disordered" evidence="6">
    <location>
        <begin position="51"/>
        <end position="70"/>
    </location>
</feature>
<evidence type="ECO:0000256" key="5">
    <source>
        <dbReference type="ARBA" id="ARBA00023136"/>
    </source>
</evidence>
<feature type="compositionally biased region" description="Basic and acidic residues" evidence="6">
    <location>
        <begin position="84"/>
        <end position="99"/>
    </location>
</feature>
<keyword evidence="3 7" id="KW-0812">Transmembrane</keyword>
<dbReference type="Proteomes" id="UP001610990">
    <property type="component" value="Unassembled WGS sequence"/>
</dbReference>
<keyword evidence="5 7" id="KW-0472">Membrane</keyword>
<keyword evidence="4 7" id="KW-1133">Transmembrane helix</keyword>
<dbReference type="EMBL" id="JBIRGH010000009">
    <property type="protein sequence ID" value="MFH8586084.1"/>
    <property type="molecule type" value="Genomic_DNA"/>
</dbReference>
<evidence type="ECO:0000256" key="7">
    <source>
        <dbReference type="SAM" id="Phobius"/>
    </source>
</evidence>
<dbReference type="PANTHER" id="PTHR35007">
    <property type="entry name" value="INTEGRAL MEMBRANE PROTEIN-RELATED"/>
    <property type="match status" value="1"/>
</dbReference>
<proteinExistence type="predicted"/>
<feature type="transmembrane region" description="Helical" evidence="7">
    <location>
        <begin position="269"/>
        <end position="295"/>
    </location>
</feature>
<reference evidence="9 10" key="1">
    <citation type="submission" date="2024-10" db="EMBL/GenBank/DDBJ databases">
        <title>The Natural Products Discovery Center: Release of the First 8490 Sequenced Strains for Exploring Actinobacteria Biosynthetic Diversity.</title>
        <authorList>
            <person name="Kalkreuter E."/>
            <person name="Kautsar S.A."/>
            <person name="Yang D."/>
            <person name="Bader C.D."/>
            <person name="Teijaro C.N."/>
            <person name="Fluegel L."/>
            <person name="Davis C.M."/>
            <person name="Simpson J.R."/>
            <person name="Lauterbach L."/>
            <person name="Steele A.D."/>
            <person name="Gui C."/>
            <person name="Meng S."/>
            <person name="Li G."/>
            <person name="Viehrig K."/>
            <person name="Ye F."/>
            <person name="Su P."/>
            <person name="Kiefer A.F."/>
            <person name="Nichols A."/>
            <person name="Cepeda A.J."/>
            <person name="Yan W."/>
            <person name="Fan B."/>
            <person name="Jiang Y."/>
            <person name="Adhikari A."/>
            <person name="Zheng C.-J."/>
            <person name="Schuster L."/>
            <person name="Cowan T.M."/>
            <person name="Smanski M.J."/>
            <person name="Chevrette M.G."/>
            <person name="De Carvalho L.P.S."/>
            <person name="Shen B."/>
        </authorList>
    </citation>
    <scope>NUCLEOTIDE SEQUENCE [LARGE SCALE GENOMIC DNA]</scope>
    <source>
        <strain evidence="9 10">NPDC018013</strain>
    </source>
</reference>
<evidence type="ECO:0000256" key="4">
    <source>
        <dbReference type="ARBA" id="ARBA00022989"/>
    </source>
</evidence>
<feature type="transmembrane region" description="Helical" evidence="7">
    <location>
        <begin position="110"/>
        <end position="138"/>
    </location>
</feature>
<evidence type="ECO:0000256" key="2">
    <source>
        <dbReference type="ARBA" id="ARBA00022475"/>
    </source>
</evidence>
<feature type="domain" description="Type II secretion system protein GspF" evidence="8">
    <location>
        <begin position="170"/>
        <end position="289"/>
    </location>
</feature>
<name>A0ABW7RDD8_9ACTN</name>
<dbReference type="PANTHER" id="PTHR35007:SF3">
    <property type="entry name" value="POSSIBLE CONSERVED ALANINE RICH MEMBRANE PROTEIN"/>
    <property type="match status" value="1"/>
</dbReference>
<dbReference type="RefSeq" id="WP_397673111.1">
    <property type="nucleotide sequence ID" value="NZ_JBIRFW010000015.1"/>
</dbReference>
<gene>
    <name evidence="9" type="ORF">ACH4GP_16985</name>
</gene>
<dbReference type="InterPro" id="IPR018076">
    <property type="entry name" value="T2SS_GspF_dom"/>
</dbReference>
<protein>
    <submittedName>
        <fullName evidence="9">Type II secretion system F family protein</fullName>
    </submittedName>
</protein>
<comment type="subcellular location">
    <subcellularLocation>
        <location evidence="1">Cell membrane</location>
        <topology evidence="1">Multi-pass membrane protein</topology>
    </subcellularLocation>
</comment>
<evidence type="ECO:0000313" key="10">
    <source>
        <dbReference type="Proteomes" id="UP001610990"/>
    </source>
</evidence>
<evidence type="ECO:0000256" key="6">
    <source>
        <dbReference type="SAM" id="MobiDB-lite"/>
    </source>
</evidence>
<comment type="caution">
    <text evidence="9">The sequence shown here is derived from an EMBL/GenBank/DDBJ whole genome shotgun (WGS) entry which is preliminary data.</text>
</comment>
<feature type="region of interest" description="Disordered" evidence="6">
    <location>
        <begin position="77"/>
        <end position="104"/>
    </location>
</feature>